<sequence>MFNSSTCGSPQHLKGTGKRSNGLRLTIAKDTVTSEPSTPDSDSLPSSKTGSFQTANHVIMIPRIVLTRPSTSDEDADQLTQDPDDSEPEETDNTESHLYSDCLNHAFYPP</sequence>
<proteinExistence type="predicted"/>
<keyword evidence="2" id="KW-1185">Reference proteome</keyword>
<evidence type="ECO:0000313" key="2">
    <source>
        <dbReference type="Proteomes" id="UP000827872"/>
    </source>
</evidence>
<name>A0ACB8GDA1_9SAUR</name>
<organism evidence="1 2">
    <name type="scientific">Sphaerodactylus townsendi</name>
    <dbReference type="NCBI Taxonomy" id="933632"/>
    <lineage>
        <taxon>Eukaryota</taxon>
        <taxon>Metazoa</taxon>
        <taxon>Chordata</taxon>
        <taxon>Craniata</taxon>
        <taxon>Vertebrata</taxon>
        <taxon>Euteleostomi</taxon>
        <taxon>Lepidosauria</taxon>
        <taxon>Squamata</taxon>
        <taxon>Bifurcata</taxon>
        <taxon>Gekkota</taxon>
        <taxon>Sphaerodactylidae</taxon>
        <taxon>Sphaerodactylus</taxon>
    </lineage>
</organism>
<comment type="caution">
    <text evidence="1">The sequence shown here is derived from an EMBL/GenBank/DDBJ whole genome shotgun (WGS) entry which is preliminary data.</text>
</comment>
<dbReference type="EMBL" id="CM037614">
    <property type="protein sequence ID" value="KAH8017644.1"/>
    <property type="molecule type" value="Genomic_DNA"/>
</dbReference>
<gene>
    <name evidence="1" type="ORF">K3G42_031435</name>
</gene>
<accession>A0ACB8GDA1</accession>
<dbReference type="Proteomes" id="UP000827872">
    <property type="component" value="Linkage Group LG01"/>
</dbReference>
<evidence type="ECO:0000313" key="1">
    <source>
        <dbReference type="EMBL" id="KAH8017644.1"/>
    </source>
</evidence>
<protein>
    <submittedName>
        <fullName evidence="1">Uncharacterized protein</fullName>
    </submittedName>
</protein>
<reference evidence="1" key="1">
    <citation type="submission" date="2021-08" db="EMBL/GenBank/DDBJ databases">
        <title>The first chromosome-level gecko genome reveals the dynamic sex chromosomes of Neotropical dwarf geckos (Sphaerodactylidae: Sphaerodactylus).</title>
        <authorList>
            <person name="Pinto B.J."/>
            <person name="Keating S.E."/>
            <person name="Gamble T."/>
        </authorList>
    </citation>
    <scope>NUCLEOTIDE SEQUENCE</scope>
    <source>
        <strain evidence="1">TG3544</strain>
    </source>
</reference>